<reference evidence="2" key="1">
    <citation type="submission" date="2020-02" db="EMBL/GenBank/DDBJ databases">
        <authorList>
            <person name="Meier V. D."/>
        </authorList>
    </citation>
    <scope>NUCLEOTIDE SEQUENCE</scope>
    <source>
        <strain evidence="2">AVDCRST_MAG19</strain>
    </source>
</reference>
<feature type="region of interest" description="Disordered" evidence="1">
    <location>
        <begin position="1"/>
        <end position="40"/>
    </location>
</feature>
<feature type="region of interest" description="Disordered" evidence="1">
    <location>
        <begin position="77"/>
        <end position="111"/>
    </location>
</feature>
<organism evidence="2">
    <name type="scientific">uncultured Thermomicrobiales bacterium</name>
    <dbReference type="NCBI Taxonomy" id="1645740"/>
    <lineage>
        <taxon>Bacteria</taxon>
        <taxon>Pseudomonadati</taxon>
        <taxon>Thermomicrobiota</taxon>
        <taxon>Thermomicrobia</taxon>
        <taxon>Thermomicrobiales</taxon>
        <taxon>environmental samples</taxon>
    </lineage>
</organism>
<proteinExistence type="predicted"/>
<name>A0A6J4VLK7_9BACT</name>
<evidence type="ECO:0000313" key="2">
    <source>
        <dbReference type="EMBL" id="CAA9582662.1"/>
    </source>
</evidence>
<evidence type="ECO:0000256" key="1">
    <source>
        <dbReference type="SAM" id="MobiDB-lite"/>
    </source>
</evidence>
<accession>A0A6J4VLK7</accession>
<dbReference type="AlphaFoldDB" id="A0A6J4VLK7"/>
<protein>
    <submittedName>
        <fullName evidence="2">Uncharacterized protein</fullName>
    </submittedName>
</protein>
<gene>
    <name evidence="2" type="ORF">AVDCRST_MAG19-4254</name>
</gene>
<sequence length="111" mass="10931">MIARLGAVADVEGGRSRLGGPMPAPDLGDTGVAGGVGEPSDGVREEVVAVGEVTPRVLSGAGVAVAEVAAALFGRWTGRRRGSGRCSSGPRPSPAPTSSARRRDGGSGGRP</sequence>
<dbReference type="EMBL" id="CADCWL010000237">
    <property type="protein sequence ID" value="CAA9582662.1"/>
    <property type="molecule type" value="Genomic_DNA"/>
</dbReference>